<evidence type="ECO:0000313" key="1">
    <source>
        <dbReference type="EMBL" id="MFI1463824.1"/>
    </source>
</evidence>
<name>A0ABW7TVL4_9NOCA</name>
<reference evidence="1 2" key="1">
    <citation type="submission" date="2024-10" db="EMBL/GenBank/DDBJ databases">
        <title>The Natural Products Discovery Center: Release of the First 8490 Sequenced Strains for Exploring Actinobacteria Biosynthetic Diversity.</title>
        <authorList>
            <person name="Kalkreuter E."/>
            <person name="Kautsar S.A."/>
            <person name="Yang D."/>
            <person name="Bader C.D."/>
            <person name="Teijaro C.N."/>
            <person name="Fluegel L."/>
            <person name="Davis C.M."/>
            <person name="Simpson J.R."/>
            <person name="Lauterbach L."/>
            <person name="Steele A.D."/>
            <person name="Gui C."/>
            <person name="Meng S."/>
            <person name="Li G."/>
            <person name="Viehrig K."/>
            <person name="Ye F."/>
            <person name="Su P."/>
            <person name="Kiefer A.F."/>
            <person name="Nichols A."/>
            <person name="Cepeda A.J."/>
            <person name="Yan W."/>
            <person name="Fan B."/>
            <person name="Jiang Y."/>
            <person name="Adhikari A."/>
            <person name="Zheng C.-J."/>
            <person name="Schuster L."/>
            <person name="Cowan T.M."/>
            <person name="Smanski M.J."/>
            <person name="Chevrette M.G."/>
            <person name="De Carvalho L.P.S."/>
            <person name="Shen B."/>
        </authorList>
    </citation>
    <scope>NUCLEOTIDE SEQUENCE [LARGE SCALE GENOMIC DNA]</scope>
    <source>
        <strain evidence="1 2">NPDC020568</strain>
    </source>
</reference>
<dbReference type="GeneID" id="93507750"/>
<dbReference type="RefSeq" id="WP_033246516.1">
    <property type="nucleotide sequence ID" value="NZ_JBIRUQ010000006.1"/>
</dbReference>
<protein>
    <submittedName>
        <fullName evidence="1">Uncharacterized protein</fullName>
    </submittedName>
</protein>
<dbReference type="EMBL" id="JBIRUQ010000006">
    <property type="protein sequence ID" value="MFI1463824.1"/>
    <property type="molecule type" value="Genomic_DNA"/>
</dbReference>
<dbReference type="Proteomes" id="UP001611263">
    <property type="component" value="Unassembled WGS sequence"/>
</dbReference>
<sequence length="119" mass="13789">MFERFTGRKKKPPLLTGEDYFNSEEYTRNQAIFDQFNAEIREARAAAAANPGPGLDPEELAELQDRANDMLTPEQRKWTWDADHWYDGDGNILLSRRADGWYDPSGVRVYDLNYSRVAQ</sequence>
<organism evidence="1 2">
    <name type="scientific">Nocardia carnea</name>
    <dbReference type="NCBI Taxonomy" id="37328"/>
    <lineage>
        <taxon>Bacteria</taxon>
        <taxon>Bacillati</taxon>
        <taxon>Actinomycetota</taxon>
        <taxon>Actinomycetes</taxon>
        <taxon>Mycobacteriales</taxon>
        <taxon>Nocardiaceae</taxon>
        <taxon>Nocardia</taxon>
    </lineage>
</organism>
<evidence type="ECO:0000313" key="2">
    <source>
        <dbReference type="Proteomes" id="UP001611263"/>
    </source>
</evidence>
<proteinExistence type="predicted"/>
<gene>
    <name evidence="1" type="ORF">ACH4WX_24155</name>
</gene>
<accession>A0ABW7TVL4</accession>
<keyword evidence="2" id="KW-1185">Reference proteome</keyword>
<comment type="caution">
    <text evidence="1">The sequence shown here is derived from an EMBL/GenBank/DDBJ whole genome shotgun (WGS) entry which is preliminary data.</text>
</comment>